<evidence type="ECO:0000313" key="2">
    <source>
        <dbReference type="EMBL" id="MBX27958.1"/>
    </source>
</evidence>
<name>A0A2P2MCM1_RHIMU</name>
<feature type="signal peptide" evidence="1">
    <location>
        <begin position="1"/>
        <end position="17"/>
    </location>
</feature>
<sequence>MHLLVALSHLLLPTNTSQEFSLSSHKSLHCHETVDSQFSPTPQHHQSFEHRGLHPHCGPNSCQLLLPSKCSQALLNRLLQSLDQGR</sequence>
<protein>
    <submittedName>
        <fullName evidence="2">Importin subunit alpha-1b-like</fullName>
    </submittedName>
</protein>
<dbReference type="AlphaFoldDB" id="A0A2P2MCM1"/>
<accession>A0A2P2MCM1</accession>
<keyword evidence="1" id="KW-0732">Signal</keyword>
<organism evidence="2">
    <name type="scientific">Rhizophora mucronata</name>
    <name type="common">Asiatic mangrove</name>
    <dbReference type="NCBI Taxonomy" id="61149"/>
    <lineage>
        <taxon>Eukaryota</taxon>
        <taxon>Viridiplantae</taxon>
        <taxon>Streptophyta</taxon>
        <taxon>Embryophyta</taxon>
        <taxon>Tracheophyta</taxon>
        <taxon>Spermatophyta</taxon>
        <taxon>Magnoliopsida</taxon>
        <taxon>eudicotyledons</taxon>
        <taxon>Gunneridae</taxon>
        <taxon>Pentapetalae</taxon>
        <taxon>rosids</taxon>
        <taxon>fabids</taxon>
        <taxon>Malpighiales</taxon>
        <taxon>Rhizophoraceae</taxon>
        <taxon>Rhizophora</taxon>
    </lineage>
</organism>
<reference evidence="2" key="1">
    <citation type="submission" date="2018-02" db="EMBL/GenBank/DDBJ databases">
        <title>Rhizophora mucronata_Transcriptome.</title>
        <authorList>
            <person name="Meera S.P."/>
            <person name="Sreeshan A."/>
            <person name="Augustine A."/>
        </authorList>
    </citation>
    <scope>NUCLEOTIDE SEQUENCE</scope>
    <source>
        <tissue evidence="2">Leaf</tissue>
    </source>
</reference>
<evidence type="ECO:0000256" key="1">
    <source>
        <dbReference type="SAM" id="SignalP"/>
    </source>
</evidence>
<proteinExistence type="predicted"/>
<dbReference type="EMBL" id="GGEC01047474">
    <property type="protein sequence ID" value="MBX27958.1"/>
    <property type="molecule type" value="Transcribed_RNA"/>
</dbReference>
<feature type="chain" id="PRO_5015152373" evidence="1">
    <location>
        <begin position="18"/>
        <end position="86"/>
    </location>
</feature>